<reference evidence="6" key="1">
    <citation type="submission" date="2022-10" db="EMBL/GenBank/DDBJ databases">
        <title>Novel sulphate-reducing endosymbionts in the free-living metamonad Anaeramoeba.</title>
        <authorList>
            <person name="Jerlstrom-Hultqvist J."/>
            <person name="Cepicka I."/>
            <person name="Gallot-Lavallee L."/>
            <person name="Salas-Leiva D."/>
            <person name="Curtis B.A."/>
            <person name="Zahonova K."/>
            <person name="Pipaliya S."/>
            <person name="Dacks J."/>
            <person name="Roger A.J."/>
        </authorList>
    </citation>
    <scope>NUCLEOTIDE SEQUENCE</scope>
    <source>
        <strain evidence="6">BMAN</strain>
    </source>
</reference>
<dbReference type="Gene3D" id="1.20.1070.10">
    <property type="entry name" value="Rhodopsin 7-helix transmembrane proteins"/>
    <property type="match status" value="1"/>
</dbReference>
<feature type="transmembrane region" description="Helical" evidence="5">
    <location>
        <begin position="6"/>
        <end position="31"/>
    </location>
</feature>
<organism evidence="6 7">
    <name type="scientific">Anaeramoeba ignava</name>
    <name type="common">Anaerobic marine amoeba</name>
    <dbReference type="NCBI Taxonomy" id="1746090"/>
    <lineage>
        <taxon>Eukaryota</taxon>
        <taxon>Metamonada</taxon>
        <taxon>Anaeramoebidae</taxon>
        <taxon>Anaeramoeba</taxon>
    </lineage>
</organism>
<feature type="transmembrane region" description="Helical" evidence="5">
    <location>
        <begin position="225"/>
        <end position="243"/>
    </location>
</feature>
<keyword evidence="6" id="KW-0675">Receptor</keyword>
<evidence type="ECO:0000313" key="6">
    <source>
        <dbReference type="EMBL" id="KAJ5069668.1"/>
    </source>
</evidence>
<dbReference type="GO" id="GO:0007189">
    <property type="term" value="P:adenylate cyclase-activating G protein-coupled receptor signaling pathway"/>
    <property type="evidence" value="ECO:0007669"/>
    <property type="project" value="TreeGrafter"/>
</dbReference>
<feature type="transmembrane region" description="Helical" evidence="5">
    <location>
        <begin position="108"/>
        <end position="128"/>
    </location>
</feature>
<comment type="subcellular location">
    <subcellularLocation>
        <location evidence="1">Membrane</location>
        <topology evidence="1">Multi-pass membrane protein</topology>
    </subcellularLocation>
</comment>
<feature type="transmembrane region" description="Helical" evidence="5">
    <location>
        <begin position="40"/>
        <end position="61"/>
    </location>
</feature>
<comment type="caution">
    <text evidence="6">The sequence shown here is derived from an EMBL/GenBank/DDBJ whole genome shotgun (WGS) entry which is preliminary data.</text>
</comment>
<feature type="transmembrane region" description="Helical" evidence="5">
    <location>
        <begin position="148"/>
        <end position="167"/>
    </location>
</feature>
<evidence type="ECO:0000256" key="3">
    <source>
        <dbReference type="ARBA" id="ARBA00022989"/>
    </source>
</evidence>
<dbReference type="PANTHER" id="PTHR23112:SF0">
    <property type="entry name" value="TRANSMEMBRANE PROTEIN 116"/>
    <property type="match status" value="1"/>
</dbReference>
<evidence type="ECO:0000313" key="7">
    <source>
        <dbReference type="Proteomes" id="UP001149090"/>
    </source>
</evidence>
<dbReference type="AlphaFoldDB" id="A0A9Q0LDS5"/>
<protein>
    <submittedName>
        <fullName evidence="6">G protein-coupled receptor</fullName>
    </submittedName>
</protein>
<keyword evidence="3 5" id="KW-1133">Transmembrane helix</keyword>
<keyword evidence="2 5" id="KW-0812">Transmembrane</keyword>
<evidence type="ECO:0000256" key="4">
    <source>
        <dbReference type="ARBA" id="ARBA00023136"/>
    </source>
</evidence>
<evidence type="ECO:0000256" key="1">
    <source>
        <dbReference type="ARBA" id="ARBA00004141"/>
    </source>
</evidence>
<keyword evidence="4 5" id="KW-0472">Membrane</keyword>
<dbReference type="PANTHER" id="PTHR23112">
    <property type="entry name" value="G PROTEIN-COUPLED RECEPTOR 157-RELATED"/>
    <property type="match status" value="1"/>
</dbReference>
<dbReference type="GO" id="GO:0004930">
    <property type="term" value="F:G protein-coupled receptor activity"/>
    <property type="evidence" value="ECO:0007669"/>
    <property type="project" value="TreeGrafter"/>
</dbReference>
<name>A0A9Q0LDS5_ANAIG</name>
<gene>
    <name evidence="6" type="ORF">M0811_02245</name>
</gene>
<keyword evidence="7" id="KW-1185">Reference proteome</keyword>
<accession>A0A9Q0LDS5</accession>
<dbReference type="EMBL" id="JAPDFW010000103">
    <property type="protein sequence ID" value="KAJ5069668.1"/>
    <property type="molecule type" value="Genomic_DNA"/>
</dbReference>
<feature type="transmembrane region" description="Helical" evidence="5">
    <location>
        <begin position="73"/>
        <end position="96"/>
    </location>
</feature>
<dbReference type="Proteomes" id="UP001149090">
    <property type="component" value="Unassembled WGS sequence"/>
</dbReference>
<dbReference type="GO" id="GO:0005886">
    <property type="term" value="C:plasma membrane"/>
    <property type="evidence" value="ECO:0007669"/>
    <property type="project" value="TreeGrafter"/>
</dbReference>
<dbReference type="SUPFAM" id="SSF81321">
    <property type="entry name" value="Family A G protein-coupled receptor-like"/>
    <property type="match status" value="1"/>
</dbReference>
<evidence type="ECO:0000256" key="5">
    <source>
        <dbReference type="SAM" id="Phobius"/>
    </source>
</evidence>
<evidence type="ECO:0000256" key="2">
    <source>
        <dbReference type="ARBA" id="ARBA00022692"/>
    </source>
</evidence>
<sequence length="309" mass="36134">MVSTSIAICCIAGAIFGILGSTSFITSYIILPEIRTRSRLFILTLSIYNFLLGLSVLLPGYKSNQICVAQCFLSNYALVSVYFWIFLISLIYYLQICRNFDIENSPKFYWFANLIVQIVSLIIGILTITVGKRIRQNTYWCYFSEHWLIITAYLFILFFLFGALTLYSIVVRKLRKGETNYPKSFQFKMLTLAFVYIFTESWTTAKRLRQVIEDTNSSNAFLDSTQAFFTPFIGFWDFIFFVLGDKFVRFLLAAKCKCNCKFVFKFNQNQNQNQNQFKINDFNDDIDDDDENLEQLIREEEETNLLLTN</sequence>
<proteinExistence type="predicted"/>